<organism evidence="1 2">
    <name type="scientific">Friedmanniomyces simplex</name>
    <dbReference type="NCBI Taxonomy" id="329884"/>
    <lineage>
        <taxon>Eukaryota</taxon>
        <taxon>Fungi</taxon>
        <taxon>Dikarya</taxon>
        <taxon>Ascomycota</taxon>
        <taxon>Pezizomycotina</taxon>
        <taxon>Dothideomycetes</taxon>
        <taxon>Dothideomycetidae</taxon>
        <taxon>Mycosphaerellales</taxon>
        <taxon>Teratosphaeriaceae</taxon>
        <taxon>Friedmanniomyces</taxon>
    </lineage>
</organism>
<name>A0A4U0WKK5_9PEZI</name>
<sequence>MAKRNLLICFDAFGTLFKPKRPIAQQYGEVARSLGLGGFTDEQVHDSFRAAFKHETKENPNFGKANGLNSTTWWTNIIHNTFHPLVGPNVKLHQELAPRLLYRFSSEEAYELLPDVLPVLQDLRNTPPRSIDRIAVGVITNSDDRVPSVLTSLGLRVSPLTYGIGEARGEPPPGEKYDIDFTVMSYEVGYEKPDRRIFIGAEQLLSSLPAAADTDLESWEKVYVGDEYEKDVVGALNAGWHGVILKEAASSIPDDVQELDERTPGGLLPTLGGNGSAVSISSFSALAKALGIVPEMHGGGS</sequence>
<dbReference type="InterPro" id="IPR023214">
    <property type="entry name" value="HAD_sf"/>
</dbReference>
<dbReference type="Gene3D" id="1.10.150.720">
    <property type="entry name" value="Haloacid dehalogenase-like hydrolase"/>
    <property type="match status" value="1"/>
</dbReference>
<dbReference type="STRING" id="329884.A0A4U0WKK5"/>
<reference evidence="1 2" key="1">
    <citation type="submission" date="2017-03" db="EMBL/GenBank/DDBJ databases">
        <title>Genomes of endolithic fungi from Antarctica.</title>
        <authorList>
            <person name="Coleine C."/>
            <person name="Masonjones S."/>
            <person name="Stajich J.E."/>
        </authorList>
    </citation>
    <scope>NUCLEOTIDE SEQUENCE [LARGE SCALE GENOMIC DNA]</scope>
    <source>
        <strain evidence="1 2">CCFEE 5184</strain>
    </source>
</reference>
<keyword evidence="2" id="KW-1185">Reference proteome</keyword>
<dbReference type="EMBL" id="NAJQ01000990">
    <property type="protein sequence ID" value="TKA63058.1"/>
    <property type="molecule type" value="Genomic_DNA"/>
</dbReference>
<accession>A0A4U0WKK5</accession>
<proteinExistence type="predicted"/>
<protein>
    <recommendedName>
        <fullName evidence="3">Haloacid dehalogenase-like hydrolase domain-containing protein 3</fullName>
    </recommendedName>
</protein>
<dbReference type="Pfam" id="PF00702">
    <property type="entry name" value="Hydrolase"/>
    <property type="match status" value="1"/>
</dbReference>
<dbReference type="GO" id="GO:0005634">
    <property type="term" value="C:nucleus"/>
    <property type="evidence" value="ECO:0007669"/>
    <property type="project" value="TreeGrafter"/>
</dbReference>
<dbReference type="InterPro" id="IPR044924">
    <property type="entry name" value="HAD-SF_hydro_IA_REG-2-like_cap"/>
</dbReference>
<gene>
    <name evidence="1" type="ORF">B0A55_10188</name>
</gene>
<evidence type="ECO:0008006" key="3">
    <source>
        <dbReference type="Google" id="ProtNLM"/>
    </source>
</evidence>
<dbReference type="Gene3D" id="3.40.50.1000">
    <property type="entry name" value="HAD superfamily/HAD-like"/>
    <property type="match status" value="1"/>
</dbReference>
<dbReference type="InterPro" id="IPR051828">
    <property type="entry name" value="HAD-like_hydrolase_domain"/>
</dbReference>
<comment type="caution">
    <text evidence="1">The sequence shown here is derived from an EMBL/GenBank/DDBJ whole genome shotgun (WGS) entry which is preliminary data.</text>
</comment>
<evidence type="ECO:0000313" key="2">
    <source>
        <dbReference type="Proteomes" id="UP000309340"/>
    </source>
</evidence>
<dbReference type="Proteomes" id="UP000309340">
    <property type="component" value="Unassembled WGS sequence"/>
</dbReference>
<dbReference type="PANTHER" id="PTHR46191:SF2">
    <property type="entry name" value="HALOACID DEHALOGENASE-LIKE HYDROLASE DOMAIN-CONTAINING PROTEIN 3"/>
    <property type="match status" value="1"/>
</dbReference>
<dbReference type="PANTHER" id="PTHR46191">
    <property type="match status" value="1"/>
</dbReference>
<dbReference type="SUPFAM" id="SSF56784">
    <property type="entry name" value="HAD-like"/>
    <property type="match status" value="1"/>
</dbReference>
<dbReference type="AlphaFoldDB" id="A0A4U0WKK5"/>
<evidence type="ECO:0000313" key="1">
    <source>
        <dbReference type="EMBL" id="TKA63058.1"/>
    </source>
</evidence>
<dbReference type="InterPro" id="IPR036412">
    <property type="entry name" value="HAD-like_sf"/>
</dbReference>
<dbReference type="OrthoDB" id="444127at2759"/>